<name>A0A2A2AR71_9BURK</name>
<dbReference type="Proteomes" id="UP000218644">
    <property type="component" value="Unassembled WGS sequence"/>
</dbReference>
<protein>
    <submittedName>
        <fullName evidence="8">DUF490 domain-containing protein</fullName>
    </submittedName>
</protein>
<feature type="region of interest" description="Disordered" evidence="5">
    <location>
        <begin position="1334"/>
        <end position="1379"/>
    </location>
</feature>
<feature type="region of interest" description="Disordered" evidence="5">
    <location>
        <begin position="1"/>
        <end position="32"/>
    </location>
</feature>
<evidence type="ECO:0000259" key="7">
    <source>
        <dbReference type="Pfam" id="PF04357"/>
    </source>
</evidence>
<dbReference type="GO" id="GO:0005886">
    <property type="term" value="C:plasma membrane"/>
    <property type="evidence" value="ECO:0007669"/>
    <property type="project" value="InterPro"/>
</dbReference>
<keyword evidence="4 6" id="KW-0472">Membrane</keyword>
<feature type="transmembrane region" description="Helical" evidence="6">
    <location>
        <begin position="45"/>
        <end position="67"/>
    </location>
</feature>
<evidence type="ECO:0000256" key="2">
    <source>
        <dbReference type="ARBA" id="ARBA00022692"/>
    </source>
</evidence>
<gene>
    <name evidence="8" type="ORF">CK623_06765</name>
</gene>
<evidence type="ECO:0000313" key="8">
    <source>
        <dbReference type="EMBL" id="PAT40194.1"/>
    </source>
</evidence>
<dbReference type="PANTHER" id="PTHR36985">
    <property type="entry name" value="TRANSLOCATION AND ASSEMBLY MODULE SUBUNIT TAMB"/>
    <property type="match status" value="1"/>
</dbReference>
<feature type="compositionally biased region" description="Basic and acidic residues" evidence="5">
    <location>
        <begin position="1346"/>
        <end position="1364"/>
    </location>
</feature>
<reference evidence="8 9" key="1">
    <citation type="submission" date="2017-08" db="EMBL/GenBank/DDBJ databases">
        <title>WGS of Clinical strains of the CDC Group NO-1 linked to zoonotic infections in humans.</title>
        <authorList>
            <person name="Bernier A.-M."/>
            <person name="Bernard K."/>
        </authorList>
    </citation>
    <scope>NUCLEOTIDE SEQUENCE [LARGE SCALE GENOMIC DNA]</scope>
    <source>
        <strain evidence="8 9">NML79-0751</strain>
    </source>
</reference>
<feature type="region of interest" description="Disordered" evidence="5">
    <location>
        <begin position="825"/>
        <end position="849"/>
    </location>
</feature>
<evidence type="ECO:0000256" key="5">
    <source>
        <dbReference type="SAM" id="MobiDB-lite"/>
    </source>
</evidence>
<organism evidence="8 9">
    <name type="scientific">Vandammella animalimorsus</name>
    <dbReference type="NCBI Taxonomy" id="2029117"/>
    <lineage>
        <taxon>Bacteria</taxon>
        <taxon>Pseudomonadati</taxon>
        <taxon>Pseudomonadota</taxon>
        <taxon>Betaproteobacteria</taxon>
        <taxon>Burkholderiales</taxon>
        <taxon>Comamonadaceae</taxon>
        <taxon>Vandammella</taxon>
    </lineage>
</organism>
<proteinExistence type="predicted"/>
<feature type="region of interest" description="Disordered" evidence="5">
    <location>
        <begin position="503"/>
        <end position="531"/>
    </location>
</feature>
<accession>A0A2A2AR71</accession>
<feature type="compositionally biased region" description="Low complexity" evidence="5">
    <location>
        <begin position="19"/>
        <end position="29"/>
    </location>
</feature>
<feature type="compositionally biased region" description="Basic residues" evidence="5">
    <location>
        <begin position="833"/>
        <end position="842"/>
    </location>
</feature>
<dbReference type="EMBL" id="NSJD01000008">
    <property type="protein sequence ID" value="PAT40194.1"/>
    <property type="molecule type" value="Genomic_DNA"/>
</dbReference>
<evidence type="ECO:0000256" key="1">
    <source>
        <dbReference type="ARBA" id="ARBA00004167"/>
    </source>
</evidence>
<feature type="compositionally biased region" description="Low complexity" evidence="5">
    <location>
        <begin position="506"/>
        <end position="523"/>
    </location>
</feature>
<dbReference type="InterPro" id="IPR007452">
    <property type="entry name" value="TamB_C"/>
</dbReference>
<dbReference type="GO" id="GO:0009306">
    <property type="term" value="P:protein secretion"/>
    <property type="evidence" value="ECO:0007669"/>
    <property type="project" value="InterPro"/>
</dbReference>
<comment type="caution">
    <text evidence="8">The sequence shown here is derived from an EMBL/GenBank/DDBJ whole genome shotgun (WGS) entry which is preliminary data.</text>
</comment>
<dbReference type="Pfam" id="PF04357">
    <property type="entry name" value="TamB"/>
    <property type="match status" value="1"/>
</dbReference>
<dbReference type="PANTHER" id="PTHR36985:SF1">
    <property type="entry name" value="TRANSLOCATION AND ASSEMBLY MODULE SUBUNIT TAMB"/>
    <property type="match status" value="1"/>
</dbReference>
<evidence type="ECO:0000256" key="4">
    <source>
        <dbReference type="ARBA" id="ARBA00023136"/>
    </source>
</evidence>
<evidence type="ECO:0000256" key="6">
    <source>
        <dbReference type="SAM" id="Phobius"/>
    </source>
</evidence>
<sequence length="1605" mass="169764">MMNDHTRADAPPTDPSIVAGRAPAAPAAGHDQPARRPRWRWLRALLWLLLGLVLLLALALGGLWWWASRDGSLPRALALAQRYLPAGHTLDYSQAQGSITGGGQIGALQWQMPGVALHIDDLRLDWTLSELLGRALHVRTLQAQRVHVRLTPQPDAPPPPEQQPFVMPDSLALPLRSVQLPLQVQTLEIETVDAAGQSQTQVLQDLRAHYRYDAPWHALQLHSLHYGQSQAQGLVRLHAQQLDVQATLGAWLHDVVPQTPQTMQALLTAEGALAGGPDAQLQLQLQAQERAATASAPADLLAAWAVEASEAAQTSAAQAAAATDSAPQTAAKTPAKAAASAAALAQLQLQAQIHPWRRLPLGQSRVQLAHINAQAFHAQAPATDLYGTLALAPQPSAPAAQAQEPWAAPWQLQAEIDNRQPGNWDAQQLPVRRLQALLHYAPEAVRIEQATVELEGRAPAGRLQLSGQADPQRWNTAELDLALHAIDLQALQASLPHTRLSGQAKLRPAPGAPLAQAQGDAARSAQPAAQPDWLQSPWQIDAELRNAQAGPLDRQRLPLAQLLTQLQIAPERWSVQTLQAHFGAAAASAETAAQAGPAHLQLQGHFAPQTQALAVQGELQQLPLQAVHGELASAQAPSLSGAFSAQGQLEQDIAFEADIRGTGAAQAGPGAAWAVRTIQAKGRWQPQLLDVQQLQLDALGAKVEASKLQVALPAAERIEAVLSASAPGLSLQADTAMQQATGAGKLALQVASAEQLLAWLRGLPVVGAALPPLQAQGALQFEADWNGGWQQWLQGLQKPAAHPQLRLAAKAHSQGLRIVLPAADSPAQTQAKAKGKTQKKTPAKPAEAPGTQLAIKALQLQLEGNLAAATLALHGDVRANDAQAVLDARARMSQAQATGGATAAWDIAIEQLGAAATLPGQAGPWRLQVADGLRLKLQNGQALRVDATAGQASLTPPAQVARQGEALQLRWEPLQWQQRPGGAMQLQSRGQFSGLVVGWVDALLPQQRPLQAAGLHSSLVLQGNWDIDMGQQLRVQAALQRSSGELWLGEPSAAQAAAAVAPGTTVQSNAPRRRGVAAGIKNLALRLQSQGEQLQATLDWDTERAGAVQAQVQTRLAQQGGGWALPADAPLDGRVQAKVQDLGVWAGLAPLGWRMAGALEADVRLAGTLQAPQLQGPIRARQLNLRSVLDGVDLHDGRLEAQLQGKRLQIEELVLHGGTGSNAYVPGLSGNRTPAPVERGRMVASGVLDWSGVGAAGASGTGLALDVKAQLEQMQVLVRNDRQMSLSGTLQAALAGGALRVRGDVRVDRAAITLPESQAPVLGDDVVVVRRGVPQDQVAPKSAQQRAEERAERQAEQQAEKQAEQEEGEQPRGQLKTAKPMDLRIRLDLGRDFALQGYGITTRLEGNLTVTSTAKGSAPVSVVGEIRTDEGRYRAWGQALNVERGVVRFNGPYANPSIDMLAVRPNIDVRAGVRVTGTAQAPRVRLYSEPSLPESEALSWVVLGRAPGAGSGGGNAMQQAALGLLAGSVGDSLAGGLGFDEVGLSQSGVSIGKRLSDQLYITYEAGLSGAASTLYVFYDITRRLTARGQTGQTSAVDLIYTISYD</sequence>
<feature type="domain" description="Translocation and assembly module TamB C-terminal" evidence="7">
    <location>
        <begin position="1238"/>
        <end position="1604"/>
    </location>
</feature>
<comment type="subcellular location">
    <subcellularLocation>
        <location evidence="1">Membrane</location>
        <topology evidence="1">Single-pass membrane protein</topology>
    </subcellularLocation>
</comment>
<evidence type="ECO:0000256" key="3">
    <source>
        <dbReference type="ARBA" id="ARBA00022989"/>
    </source>
</evidence>
<evidence type="ECO:0000313" key="9">
    <source>
        <dbReference type="Proteomes" id="UP000218644"/>
    </source>
</evidence>
<keyword evidence="2 6" id="KW-0812">Transmembrane</keyword>
<keyword evidence="3 6" id="KW-1133">Transmembrane helix</keyword>